<protein>
    <submittedName>
        <fullName evidence="4">Acetyltransferase (GNAT) family protein</fullName>
    </submittedName>
</protein>
<keyword evidence="5" id="KW-1185">Reference proteome</keyword>
<keyword evidence="2" id="KW-0012">Acyltransferase</keyword>
<evidence type="ECO:0000313" key="4">
    <source>
        <dbReference type="EMBL" id="PWW00753.1"/>
    </source>
</evidence>
<proteinExistence type="predicted"/>
<sequence>MEGWGLSGEALRTFAAFQYRAREMSYQAAYPGSECQVIELDDEQIGAYRVFRGSSEVRLVDIALLPAYRGKGIGSGLLLGLQREAANFGVPLTLNVDNGNARAKSLYSKLGFRTVQEGDVYSEMHWYGYGVLEGEGER</sequence>
<dbReference type="AlphaFoldDB" id="A0A2V2YRT2"/>
<name>A0A2V2YRT2_9BACL</name>
<dbReference type="SUPFAM" id="SSF55729">
    <property type="entry name" value="Acyl-CoA N-acyltransferases (Nat)"/>
    <property type="match status" value="1"/>
</dbReference>
<dbReference type="InterPro" id="IPR000182">
    <property type="entry name" value="GNAT_dom"/>
</dbReference>
<dbReference type="EMBL" id="QGTQ01000012">
    <property type="protein sequence ID" value="PWW00753.1"/>
    <property type="molecule type" value="Genomic_DNA"/>
</dbReference>
<dbReference type="Proteomes" id="UP000246635">
    <property type="component" value="Unassembled WGS sequence"/>
</dbReference>
<evidence type="ECO:0000256" key="1">
    <source>
        <dbReference type="ARBA" id="ARBA00022679"/>
    </source>
</evidence>
<keyword evidence="1 4" id="KW-0808">Transferase</keyword>
<dbReference type="InterPro" id="IPR016181">
    <property type="entry name" value="Acyl_CoA_acyltransferase"/>
</dbReference>
<feature type="domain" description="N-acetyltransferase" evidence="3">
    <location>
        <begin position="1"/>
        <end position="129"/>
    </location>
</feature>
<dbReference type="PROSITE" id="PS51186">
    <property type="entry name" value="GNAT"/>
    <property type="match status" value="1"/>
</dbReference>
<evidence type="ECO:0000313" key="5">
    <source>
        <dbReference type="Proteomes" id="UP000246635"/>
    </source>
</evidence>
<dbReference type="InterPro" id="IPR050680">
    <property type="entry name" value="YpeA/RimI_acetyltransf"/>
</dbReference>
<reference evidence="4 5" key="1">
    <citation type="submission" date="2018-05" db="EMBL/GenBank/DDBJ databases">
        <title>Genomic Encyclopedia of Type Strains, Phase III (KMG-III): the genomes of soil and plant-associated and newly described type strains.</title>
        <authorList>
            <person name="Whitman W."/>
        </authorList>
    </citation>
    <scope>NUCLEOTIDE SEQUENCE [LARGE SCALE GENOMIC DNA]</scope>
    <source>
        <strain evidence="4 5">CECT 5696</strain>
    </source>
</reference>
<organism evidence="4 5">
    <name type="scientific">Paenibacillus cellulosilyticus</name>
    <dbReference type="NCBI Taxonomy" id="375489"/>
    <lineage>
        <taxon>Bacteria</taxon>
        <taxon>Bacillati</taxon>
        <taxon>Bacillota</taxon>
        <taxon>Bacilli</taxon>
        <taxon>Bacillales</taxon>
        <taxon>Paenibacillaceae</taxon>
        <taxon>Paenibacillus</taxon>
    </lineage>
</organism>
<dbReference type="GO" id="GO:0016747">
    <property type="term" value="F:acyltransferase activity, transferring groups other than amino-acyl groups"/>
    <property type="evidence" value="ECO:0007669"/>
    <property type="project" value="InterPro"/>
</dbReference>
<dbReference type="Pfam" id="PF00583">
    <property type="entry name" value="Acetyltransf_1"/>
    <property type="match status" value="1"/>
</dbReference>
<evidence type="ECO:0000256" key="2">
    <source>
        <dbReference type="ARBA" id="ARBA00023315"/>
    </source>
</evidence>
<evidence type="ECO:0000259" key="3">
    <source>
        <dbReference type="PROSITE" id="PS51186"/>
    </source>
</evidence>
<accession>A0A2V2YRT2</accession>
<comment type="caution">
    <text evidence="4">The sequence shown here is derived from an EMBL/GenBank/DDBJ whole genome shotgun (WGS) entry which is preliminary data.</text>
</comment>
<gene>
    <name evidence="4" type="ORF">DFQ01_112106</name>
</gene>
<dbReference type="Gene3D" id="3.40.630.30">
    <property type="match status" value="1"/>
</dbReference>
<dbReference type="PANTHER" id="PTHR43420">
    <property type="entry name" value="ACETYLTRANSFERASE"/>
    <property type="match status" value="1"/>
</dbReference>